<evidence type="ECO:0008006" key="2">
    <source>
        <dbReference type="Google" id="ProtNLM"/>
    </source>
</evidence>
<dbReference type="GO" id="GO:0051536">
    <property type="term" value="F:iron-sulfur cluster binding"/>
    <property type="evidence" value="ECO:0007669"/>
    <property type="project" value="InterPro"/>
</dbReference>
<organism evidence="1">
    <name type="scientific">marine metagenome</name>
    <dbReference type="NCBI Taxonomy" id="408172"/>
    <lineage>
        <taxon>unclassified sequences</taxon>
        <taxon>metagenomes</taxon>
        <taxon>ecological metagenomes</taxon>
    </lineage>
</organism>
<dbReference type="GO" id="GO:0003824">
    <property type="term" value="F:catalytic activity"/>
    <property type="evidence" value="ECO:0007669"/>
    <property type="project" value="InterPro"/>
</dbReference>
<dbReference type="SFLD" id="SFLDS00029">
    <property type="entry name" value="Radical_SAM"/>
    <property type="match status" value="1"/>
</dbReference>
<proteinExistence type="predicted"/>
<gene>
    <name evidence="1" type="ORF">METZ01_LOCUS122986</name>
</gene>
<sequence>MNIGLLDVDSKIPNLALMKLAAFHRAQGDHVEWYVPLLRETYDHVYASTIFDFSDKSMLDPQTMEIGGTGWPDAKGKNLSREIDESAPDYTLYDYPHNIGFTMRGCRLRCPFCVVPEKEGRPRSQNTVDELWTQRDSDFLMLLDNDFFGNPEWPARIDEIRRFGLRVNFNQGLNIRNIKPEQAEALASIRFTNTRATAQQVMFAWDDPRHEKLIHKGIRTCIEAGIQPRQMGFYVLIGYWSTPEQDRHRVELLRDYGCDPYVMPYKRDDPYQRAFARWVNHRAIFNSTTFENYRESVKRQPKSPGQLPLIAGYLTP</sequence>
<dbReference type="InterPro" id="IPR007197">
    <property type="entry name" value="rSAM"/>
</dbReference>
<dbReference type="AlphaFoldDB" id="A0A381Y0B1"/>
<reference evidence="1" key="1">
    <citation type="submission" date="2018-05" db="EMBL/GenBank/DDBJ databases">
        <authorList>
            <person name="Lanie J.A."/>
            <person name="Ng W.-L."/>
            <person name="Kazmierczak K.M."/>
            <person name="Andrzejewski T.M."/>
            <person name="Davidsen T.M."/>
            <person name="Wayne K.J."/>
            <person name="Tettelin H."/>
            <person name="Glass J.I."/>
            <person name="Rusch D."/>
            <person name="Podicherti R."/>
            <person name="Tsui H.-C.T."/>
            <person name="Winkler M.E."/>
        </authorList>
    </citation>
    <scope>NUCLEOTIDE SEQUENCE</scope>
</reference>
<name>A0A381Y0B1_9ZZZZ</name>
<accession>A0A381Y0B1</accession>
<dbReference type="SUPFAM" id="SSF102114">
    <property type="entry name" value="Radical SAM enzymes"/>
    <property type="match status" value="1"/>
</dbReference>
<dbReference type="SFLD" id="SFLDG01082">
    <property type="entry name" value="B12-binding_domain_containing"/>
    <property type="match status" value="1"/>
</dbReference>
<evidence type="ECO:0000313" key="1">
    <source>
        <dbReference type="EMBL" id="SVA70132.1"/>
    </source>
</evidence>
<dbReference type="InterPro" id="IPR058240">
    <property type="entry name" value="rSAM_sf"/>
</dbReference>
<protein>
    <recommendedName>
        <fullName evidence="2">Radical SAM core domain-containing protein</fullName>
    </recommendedName>
</protein>
<dbReference type="EMBL" id="UINC01016938">
    <property type="protein sequence ID" value="SVA70132.1"/>
    <property type="molecule type" value="Genomic_DNA"/>
</dbReference>